<protein>
    <submittedName>
        <fullName evidence="1">Uncharacterized protein</fullName>
    </submittedName>
</protein>
<proteinExistence type="predicted"/>
<gene>
    <name evidence="1" type="ordered locus">Ftrac_0672</name>
</gene>
<keyword evidence="2" id="KW-1185">Reference proteome</keyword>
<dbReference type="HOGENOM" id="CLU_1775217_0_0_10"/>
<organism evidence="1 2">
    <name type="scientific">Marivirga tractuosa (strain ATCC 23168 / DSM 4126 / NBRC 15989 / NCIMB 1408 / VKM B-1430 / H-43)</name>
    <name type="common">Microscilla tractuosa</name>
    <name type="synonym">Flexibacter tractuosus</name>
    <dbReference type="NCBI Taxonomy" id="643867"/>
    <lineage>
        <taxon>Bacteria</taxon>
        <taxon>Pseudomonadati</taxon>
        <taxon>Bacteroidota</taxon>
        <taxon>Cytophagia</taxon>
        <taxon>Cytophagales</taxon>
        <taxon>Marivirgaceae</taxon>
        <taxon>Marivirga</taxon>
    </lineage>
</organism>
<dbReference type="OrthoDB" id="979413at2"/>
<dbReference type="AlphaFoldDB" id="E4TRE0"/>
<dbReference type="Proteomes" id="UP000008720">
    <property type="component" value="Chromosome"/>
</dbReference>
<evidence type="ECO:0000313" key="1">
    <source>
        <dbReference type="EMBL" id="ADR20674.1"/>
    </source>
</evidence>
<dbReference type="STRING" id="643867.Ftrac_0672"/>
<dbReference type="eggNOG" id="ENOG50302C8">
    <property type="taxonomic scope" value="Bacteria"/>
</dbReference>
<dbReference type="RefSeq" id="WP_013452825.1">
    <property type="nucleotide sequence ID" value="NC_014759.1"/>
</dbReference>
<sequence length="146" mass="17265">MSNETETLKDKLVSHHEGTHAKISFVEGKPIAVVEANSTYIPIEEFKKTFEEIGKLVESKKISKLIFDKRKLTVFHQPSMEWYFTEWKEQMWHKGLKTHRKILPDNKVFQQSVKIGREKIKEENPNLKFNEMDIQYKDSLQDAIDN</sequence>
<name>E4TRE0_MARTH</name>
<accession>E4TRE0</accession>
<dbReference type="EMBL" id="CP002349">
    <property type="protein sequence ID" value="ADR20674.1"/>
    <property type="molecule type" value="Genomic_DNA"/>
</dbReference>
<dbReference type="KEGG" id="mtt:Ftrac_0672"/>
<reference evidence="1 2" key="1">
    <citation type="journal article" date="2011" name="Stand. Genomic Sci.">
        <title>Complete genome sequence of Marivirga tractuosa type strain (H-43).</title>
        <authorList>
            <person name="Pagani I."/>
            <person name="Chertkov O."/>
            <person name="Lapidus A."/>
            <person name="Lucas S."/>
            <person name="Del Rio T.G."/>
            <person name="Tice H."/>
            <person name="Copeland A."/>
            <person name="Cheng J.F."/>
            <person name="Nolan M."/>
            <person name="Saunders E."/>
            <person name="Pitluck S."/>
            <person name="Held B."/>
            <person name="Goodwin L."/>
            <person name="Liolios K."/>
            <person name="Ovchinikova G."/>
            <person name="Ivanova N."/>
            <person name="Mavromatis K."/>
            <person name="Pati A."/>
            <person name="Chen A."/>
            <person name="Palaniappan K."/>
            <person name="Land M."/>
            <person name="Hauser L."/>
            <person name="Jeffries C.D."/>
            <person name="Detter J.C."/>
            <person name="Han C."/>
            <person name="Tapia R."/>
            <person name="Ngatchou-Djao O.D."/>
            <person name="Rohde M."/>
            <person name="Goker M."/>
            <person name="Spring S."/>
            <person name="Sikorski J."/>
            <person name="Woyke T."/>
            <person name="Bristow J."/>
            <person name="Eisen J.A."/>
            <person name="Markowitz V."/>
            <person name="Hugenholtz P."/>
            <person name="Klenk H.P."/>
            <person name="Kyrpides N.C."/>
        </authorList>
    </citation>
    <scope>NUCLEOTIDE SEQUENCE [LARGE SCALE GENOMIC DNA]</scope>
    <source>
        <strain evidence="2">ATCC 23168 / DSM 4126 / NBRC 15989 / NCIMB 1408 / VKM B-1430 / H-43</strain>
    </source>
</reference>
<evidence type="ECO:0000313" key="2">
    <source>
        <dbReference type="Proteomes" id="UP000008720"/>
    </source>
</evidence>